<name>A0A517DVS7_9FIRM</name>
<dbReference type="PROSITE" id="PS50111">
    <property type="entry name" value="CHEMOTAXIS_TRANSDUC_2"/>
    <property type="match status" value="1"/>
</dbReference>
<dbReference type="SUPFAM" id="SSF103190">
    <property type="entry name" value="Sensory domain-like"/>
    <property type="match status" value="1"/>
</dbReference>
<reference evidence="5 6" key="1">
    <citation type="submission" date="2019-02" db="EMBL/GenBank/DDBJ databases">
        <title>Closed genome of Sporomusa termitida DSM 4440.</title>
        <authorList>
            <person name="Poehlein A."/>
            <person name="Daniel R."/>
        </authorList>
    </citation>
    <scope>NUCLEOTIDE SEQUENCE [LARGE SCALE GENOMIC DNA]</scope>
    <source>
        <strain evidence="5 6">DSM 4440</strain>
    </source>
</reference>
<dbReference type="Proteomes" id="UP000320776">
    <property type="component" value="Chromosome"/>
</dbReference>
<dbReference type="PANTHER" id="PTHR32089">
    <property type="entry name" value="METHYL-ACCEPTING CHEMOTAXIS PROTEIN MCPB"/>
    <property type="match status" value="1"/>
</dbReference>
<dbReference type="Pfam" id="PF00015">
    <property type="entry name" value="MCPsignal"/>
    <property type="match status" value="1"/>
</dbReference>
<dbReference type="SUPFAM" id="SSF58104">
    <property type="entry name" value="Methyl-accepting chemotaxis protein (MCP) signaling domain"/>
    <property type="match status" value="1"/>
</dbReference>
<protein>
    <submittedName>
        <fullName evidence="5">Sensory transducer protein YfmS</fullName>
    </submittedName>
</protein>
<dbReference type="AlphaFoldDB" id="A0A517DVS7"/>
<dbReference type="InterPro" id="IPR004089">
    <property type="entry name" value="MCPsignal_dom"/>
</dbReference>
<gene>
    <name evidence="5" type="primary">yfmS_7</name>
    <name evidence="5" type="ORF">SPTER_28170</name>
</gene>
<keyword evidence="1 2" id="KW-0807">Transducer</keyword>
<dbReference type="EMBL" id="CP036259">
    <property type="protein sequence ID" value="QDR81437.1"/>
    <property type="molecule type" value="Genomic_DNA"/>
</dbReference>
<keyword evidence="6" id="KW-1185">Reference proteome</keyword>
<sequence length="274" mass="29805">MIMDKTLESLILCMPIIQTVLPFDSMVVIADRDTFLYYRPGKKMQHESPVGKAVSKGDGMWEAITSKITQDIVVSKDVWGFPFRSISVPVINETREIVGAIGLACSLETQEILHAVAQTIAAASEQVAASSQELAANAALLNKRLELLGVTGQSMVHNIGKSDAILMFIRDIAANTNLLGLNASIEAARAGEQGRGFSVVAQEIRKLSTNSQVSVKEIKEILESMRGEITQIEKEIDEVDKISSQQKAASYEISKAIESLTGLATRVQELAFRV</sequence>
<evidence type="ECO:0000256" key="1">
    <source>
        <dbReference type="ARBA" id="ARBA00023224"/>
    </source>
</evidence>
<dbReference type="PANTHER" id="PTHR32089:SF112">
    <property type="entry name" value="LYSOZYME-LIKE PROTEIN-RELATED"/>
    <property type="match status" value="1"/>
</dbReference>
<evidence type="ECO:0000259" key="4">
    <source>
        <dbReference type="PROSITE" id="PS50111"/>
    </source>
</evidence>
<evidence type="ECO:0000313" key="5">
    <source>
        <dbReference type="EMBL" id="QDR81437.1"/>
    </source>
</evidence>
<organism evidence="5 6">
    <name type="scientific">Sporomusa termitida</name>
    <dbReference type="NCBI Taxonomy" id="2377"/>
    <lineage>
        <taxon>Bacteria</taxon>
        <taxon>Bacillati</taxon>
        <taxon>Bacillota</taxon>
        <taxon>Negativicutes</taxon>
        <taxon>Selenomonadales</taxon>
        <taxon>Sporomusaceae</taxon>
        <taxon>Sporomusa</taxon>
    </lineage>
</organism>
<keyword evidence="3" id="KW-0175">Coiled coil</keyword>
<dbReference type="GO" id="GO:0007165">
    <property type="term" value="P:signal transduction"/>
    <property type="evidence" value="ECO:0007669"/>
    <property type="project" value="UniProtKB-KW"/>
</dbReference>
<dbReference type="SMART" id="SM00283">
    <property type="entry name" value="MA"/>
    <property type="match status" value="1"/>
</dbReference>
<evidence type="ECO:0000256" key="3">
    <source>
        <dbReference type="SAM" id="Coils"/>
    </source>
</evidence>
<proteinExistence type="predicted"/>
<dbReference type="InterPro" id="IPR029151">
    <property type="entry name" value="Sensor-like_sf"/>
</dbReference>
<evidence type="ECO:0000313" key="6">
    <source>
        <dbReference type="Proteomes" id="UP000320776"/>
    </source>
</evidence>
<evidence type="ECO:0000256" key="2">
    <source>
        <dbReference type="PROSITE-ProRule" id="PRU00284"/>
    </source>
</evidence>
<feature type="domain" description="Methyl-accepting transducer" evidence="4">
    <location>
        <begin position="111"/>
        <end position="274"/>
    </location>
</feature>
<feature type="coiled-coil region" evidence="3">
    <location>
        <begin position="215"/>
        <end position="242"/>
    </location>
</feature>
<dbReference type="Gene3D" id="1.10.287.950">
    <property type="entry name" value="Methyl-accepting chemotaxis protein"/>
    <property type="match status" value="1"/>
</dbReference>
<dbReference type="GO" id="GO:0016020">
    <property type="term" value="C:membrane"/>
    <property type="evidence" value="ECO:0007669"/>
    <property type="project" value="InterPro"/>
</dbReference>
<dbReference type="KEGG" id="sted:SPTER_28170"/>
<accession>A0A517DVS7</accession>